<reference evidence="1" key="2">
    <citation type="journal article" date="2015" name="Fish Shellfish Immunol.">
        <title>Early steps in the European eel (Anguilla anguilla)-Vibrio vulnificus interaction in the gills: Role of the RtxA13 toxin.</title>
        <authorList>
            <person name="Callol A."/>
            <person name="Pajuelo D."/>
            <person name="Ebbesson L."/>
            <person name="Teles M."/>
            <person name="MacKenzie S."/>
            <person name="Amaro C."/>
        </authorList>
    </citation>
    <scope>NUCLEOTIDE SEQUENCE</scope>
</reference>
<proteinExistence type="predicted"/>
<sequence length="62" mass="7317">MGFFLNHILDLCNQHTEMLTKLKLIGVKYSYSFLYTGINEPKILPRKEDRLPKLCINKEAYI</sequence>
<organism evidence="1">
    <name type="scientific">Anguilla anguilla</name>
    <name type="common">European freshwater eel</name>
    <name type="synonym">Muraena anguilla</name>
    <dbReference type="NCBI Taxonomy" id="7936"/>
    <lineage>
        <taxon>Eukaryota</taxon>
        <taxon>Metazoa</taxon>
        <taxon>Chordata</taxon>
        <taxon>Craniata</taxon>
        <taxon>Vertebrata</taxon>
        <taxon>Euteleostomi</taxon>
        <taxon>Actinopterygii</taxon>
        <taxon>Neopterygii</taxon>
        <taxon>Teleostei</taxon>
        <taxon>Anguilliformes</taxon>
        <taxon>Anguillidae</taxon>
        <taxon>Anguilla</taxon>
    </lineage>
</organism>
<protein>
    <submittedName>
        <fullName evidence="1">Uncharacterized protein</fullName>
    </submittedName>
</protein>
<evidence type="ECO:0000313" key="1">
    <source>
        <dbReference type="EMBL" id="JAH88329.1"/>
    </source>
</evidence>
<accession>A0A0E9WD68</accession>
<dbReference type="EMBL" id="GBXM01020248">
    <property type="protein sequence ID" value="JAH88329.1"/>
    <property type="molecule type" value="Transcribed_RNA"/>
</dbReference>
<reference evidence="1" key="1">
    <citation type="submission" date="2014-11" db="EMBL/GenBank/DDBJ databases">
        <authorList>
            <person name="Amaro Gonzalez C."/>
        </authorList>
    </citation>
    <scope>NUCLEOTIDE SEQUENCE</scope>
</reference>
<name>A0A0E9WD68_ANGAN</name>
<dbReference type="AlphaFoldDB" id="A0A0E9WD68"/>